<feature type="domain" description="tRNA-queuosine alpha-mannosyltransferase N-terminal" evidence="1">
    <location>
        <begin position="2"/>
        <end position="154"/>
    </location>
</feature>
<protein>
    <recommendedName>
        <fullName evidence="1">tRNA-queuosine alpha-mannosyltransferase N-terminal domain-containing protein</fullName>
    </recommendedName>
</protein>
<dbReference type="Pfam" id="PF12038">
    <property type="entry name" value="QTMAN_N"/>
    <property type="match status" value="1"/>
</dbReference>
<sequence length="370" mass="40863">MEIWILDPWGTEERRAWAEGWTRHSRHQIRRLALPADPLPPDPVRGRERALALARRIRRALTGSATPDPTRLPAGRPHLLLALDGMDVAVFREATADLLEGIPVWIYWHDSALGRRRLSDPNRAALEASSARAADRLLFNAEGHRQRFLTALQAIDPAAAAMGAARSATLPPGFSFPTSSPRLTAPEAMGWFLWIFRGDLEALDRLLDAMGLAAAKGIDFRLIALSEDPPRAARALERLPRPLKARLFGILHPEDPEASRWAARSHALLETDPETRSPIWTMTFAARGIPPWVPEGSVLAELLPGLPTWRNGRELAEWIEMERGGAASASSRIPTRGFTFWLEALRPYAWPALAARYDASMAGGEAEGAP</sequence>
<proteinExistence type="predicted"/>
<reference evidence="3" key="1">
    <citation type="submission" date="2017-06" db="EMBL/GenBank/DDBJ databases">
        <authorList>
            <person name="Varghese N."/>
            <person name="Submissions S."/>
        </authorList>
    </citation>
    <scope>NUCLEOTIDE SEQUENCE [LARGE SCALE GENOMIC DNA]</scope>
    <source>
        <strain evidence="3">JAD2</strain>
    </source>
</reference>
<gene>
    <name evidence="2" type="ORF">SAMN02746019_00023550</name>
</gene>
<dbReference type="Proteomes" id="UP000197025">
    <property type="component" value="Unassembled WGS sequence"/>
</dbReference>
<dbReference type="OrthoDB" id="9792163at2"/>
<dbReference type="InterPro" id="IPR022701">
    <property type="entry name" value="QTMAN_N"/>
</dbReference>
<dbReference type="AlphaFoldDB" id="A0A212PZV8"/>
<evidence type="ECO:0000259" key="1">
    <source>
        <dbReference type="Pfam" id="PF12038"/>
    </source>
</evidence>
<dbReference type="InParanoid" id="A0A212PZV8"/>
<organism evidence="2 3">
    <name type="scientific">Thermoflexus hugenholtzii JAD2</name>
    <dbReference type="NCBI Taxonomy" id="877466"/>
    <lineage>
        <taxon>Bacteria</taxon>
        <taxon>Bacillati</taxon>
        <taxon>Chloroflexota</taxon>
        <taxon>Thermoflexia</taxon>
        <taxon>Thermoflexales</taxon>
        <taxon>Thermoflexaceae</taxon>
        <taxon>Thermoflexus</taxon>
    </lineage>
</organism>
<evidence type="ECO:0000313" key="2">
    <source>
        <dbReference type="EMBL" id="SNB52625.1"/>
    </source>
</evidence>
<keyword evidence="3" id="KW-1185">Reference proteome</keyword>
<accession>A0A212PZV8</accession>
<dbReference type="RefSeq" id="WP_088570122.1">
    <property type="nucleotide sequence ID" value="NZ_FYEK01000003.1"/>
</dbReference>
<dbReference type="SUPFAM" id="SSF53756">
    <property type="entry name" value="UDP-Glycosyltransferase/glycogen phosphorylase"/>
    <property type="match status" value="1"/>
</dbReference>
<evidence type="ECO:0000313" key="3">
    <source>
        <dbReference type="Proteomes" id="UP000197025"/>
    </source>
</evidence>
<dbReference type="EMBL" id="FYEK01000003">
    <property type="protein sequence ID" value="SNB52625.1"/>
    <property type="molecule type" value="Genomic_DNA"/>
</dbReference>
<name>A0A212PZV8_9CHLR</name>